<dbReference type="EMBL" id="JANRMI010000001">
    <property type="protein sequence ID" value="MDG0815768.1"/>
    <property type="molecule type" value="Genomic_DNA"/>
</dbReference>
<sequence length="114" mass="12285">MKSLKSALLLGCVFTVPKMALAAGLPQCTIDIKDQQGHRQMVVDLQVQTYPQSDLASYVFRDEVEGAQVSISTCDGNYIASVRFKNGFSSSTYSQDGVNLEAGSETKSLSIVCP</sequence>
<evidence type="ECO:0000313" key="3">
    <source>
        <dbReference type="Proteomes" id="UP001152321"/>
    </source>
</evidence>
<dbReference type="RefSeq" id="WP_277577238.1">
    <property type="nucleotide sequence ID" value="NZ_JANRMI010000001.1"/>
</dbReference>
<protein>
    <recommendedName>
        <fullName evidence="4">C-type lysozyme inhibitor domain-containing protein</fullName>
    </recommendedName>
</protein>
<accession>A0ABT6DFZ1</accession>
<proteinExistence type="predicted"/>
<reference evidence="2" key="1">
    <citation type="submission" date="2022-08" db="EMBL/GenBank/DDBJ databases">
        <title>Novel Bdellovibrio Species Isolated from Svalbard: Designation Bdellovibrio svalbardensis.</title>
        <authorList>
            <person name="Mitchell R.J."/>
            <person name="Choi S.Y."/>
        </authorList>
    </citation>
    <scope>NUCLEOTIDE SEQUENCE</scope>
    <source>
        <strain evidence="2">PAP01</strain>
    </source>
</reference>
<feature type="signal peptide" evidence="1">
    <location>
        <begin position="1"/>
        <end position="22"/>
    </location>
</feature>
<keyword evidence="3" id="KW-1185">Reference proteome</keyword>
<evidence type="ECO:0000313" key="2">
    <source>
        <dbReference type="EMBL" id="MDG0815768.1"/>
    </source>
</evidence>
<gene>
    <name evidence="2" type="ORF">NWE73_05310</name>
</gene>
<dbReference type="Proteomes" id="UP001152321">
    <property type="component" value="Unassembled WGS sequence"/>
</dbReference>
<name>A0ABT6DFZ1_9BACT</name>
<comment type="caution">
    <text evidence="2">The sequence shown here is derived from an EMBL/GenBank/DDBJ whole genome shotgun (WGS) entry which is preliminary data.</text>
</comment>
<feature type="chain" id="PRO_5047020123" description="C-type lysozyme inhibitor domain-containing protein" evidence="1">
    <location>
        <begin position="23"/>
        <end position="114"/>
    </location>
</feature>
<evidence type="ECO:0008006" key="4">
    <source>
        <dbReference type="Google" id="ProtNLM"/>
    </source>
</evidence>
<organism evidence="2 3">
    <name type="scientific">Bdellovibrio svalbardensis</name>
    <dbReference type="NCBI Taxonomy" id="2972972"/>
    <lineage>
        <taxon>Bacteria</taxon>
        <taxon>Pseudomonadati</taxon>
        <taxon>Bdellovibrionota</taxon>
        <taxon>Bdellovibrionia</taxon>
        <taxon>Bdellovibrionales</taxon>
        <taxon>Pseudobdellovibrionaceae</taxon>
        <taxon>Bdellovibrio</taxon>
    </lineage>
</organism>
<evidence type="ECO:0000256" key="1">
    <source>
        <dbReference type="SAM" id="SignalP"/>
    </source>
</evidence>
<keyword evidence="1" id="KW-0732">Signal</keyword>